<keyword evidence="1" id="KW-0479">Metal-binding</keyword>
<sequence>MKKTAPNSTIIHICQKLNQRNLITAYGGNVSMRIGNKVIITPTKFALAELGEDDLVVIDMDGNVLFGVHKPSSETHLHLEIYKAREDVNGIVHTHPAATTAFAYTGEPIIPINPESMQYLSNMITVPYYPFGSAELANAAGQAAMNAHALILERHGIVALGEDLYAAYNLTELVEQTALMNLYLRILKGGV</sequence>
<dbReference type="GO" id="GO:0016832">
    <property type="term" value="F:aldehyde-lyase activity"/>
    <property type="evidence" value="ECO:0007669"/>
    <property type="project" value="TreeGrafter"/>
</dbReference>
<dbReference type="HOGENOM" id="CLU_006033_3_1_9"/>
<name>F4A1D0_MAHA5</name>
<reference evidence="4 5" key="2">
    <citation type="journal article" date="2011" name="Stand. Genomic Sci.">
        <title>Complete genome sequence of Mahella australiensis type strain (50-1 BON).</title>
        <authorList>
            <person name="Sikorski J."/>
            <person name="Teshima H."/>
            <person name="Nolan M."/>
            <person name="Lucas S."/>
            <person name="Hammon N."/>
            <person name="Deshpande S."/>
            <person name="Cheng J.F."/>
            <person name="Pitluck S."/>
            <person name="Liolios K."/>
            <person name="Pagani I."/>
            <person name="Ivanova N."/>
            <person name="Huntemann M."/>
            <person name="Mavromatis K."/>
            <person name="Ovchinikova G."/>
            <person name="Pati A."/>
            <person name="Tapia R."/>
            <person name="Han C."/>
            <person name="Goodwin L."/>
            <person name="Chen A."/>
            <person name="Palaniappan K."/>
            <person name="Land M."/>
            <person name="Hauser L."/>
            <person name="Ngatchou-Djao O.D."/>
            <person name="Rohde M."/>
            <person name="Pukall R."/>
            <person name="Spring S."/>
            <person name="Abt B."/>
            <person name="Goker M."/>
            <person name="Detter J.C."/>
            <person name="Woyke T."/>
            <person name="Bristow J."/>
            <person name="Markowitz V."/>
            <person name="Hugenholtz P."/>
            <person name="Eisen J.A."/>
            <person name="Kyrpides N.C."/>
            <person name="Klenk H.P."/>
            <person name="Lapidus A."/>
        </authorList>
    </citation>
    <scope>NUCLEOTIDE SEQUENCE [LARGE SCALE GENOMIC DNA]</scope>
    <source>
        <strain evidence="5">DSM 15567 / CIP 107919 / 50-1 BON</strain>
    </source>
</reference>
<evidence type="ECO:0000256" key="2">
    <source>
        <dbReference type="ARBA" id="ARBA00023239"/>
    </source>
</evidence>
<dbReference type="Proteomes" id="UP000008457">
    <property type="component" value="Chromosome"/>
</dbReference>
<dbReference type="Pfam" id="PF00596">
    <property type="entry name" value="Aldolase_II"/>
    <property type="match status" value="1"/>
</dbReference>
<dbReference type="RefSeq" id="WP_013781477.1">
    <property type="nucleotide sequence ID" value="NC_015520.1"/>
</dbReference>
<dbReference type="PANTHER" id="PTHR22789:SF0">
    <property type="entry name" value="3-OXO-TETRONATE 4-PHOSPHATE DECARBOXYLASE-RELATED"/>
    <property type="match status" value="1"/>
</dbReference>
<proteinExistence type="predicted"/>
<reference evidence="5" key="1">
    <citation type="submission" date="2010-11" db="EMBL/GenBank/DDBJ databases">
        <title>The complete genome of Mahella australiensis DSM 15567.</title>
        <authorList>
            <consortium name="US DOE Joint Genome Institute (JGI-PGF)"/>
            <person name="Lucas S."/>
            <person name="Copeland A."/>
            <person name="Lapidus A."/>
            <person name="Bruce D."/>
            <person name="Goodwin L."/>
            <person name="Pitluck S."/>
            <person name="Kyrpides N."/>
            <person name="Mavromatis K."/>
            <person name="Pagani I."/>
            <person name="Ivanova N."/>
            <person name="Teshima H."/>
            <person name="Brettin T."/>
            <person name="Detter J.C."/>
            <person name="Han C."/>
            <person name="Tapia R."/>
            <person name="Land M."/>
            <person name="Hauser L."/>
            <person name="Markowitz V."/>
            <person name="Cheng J.-F."/>
            <person name="Hugenholtz P."/>
            <person name="Woyke T."/>
            <person name="Wu D."/>
            <person name="Spring S."/>
            <person name="Pukall R."/>
            <person name="Steenblock K."/>
            <person name="Schneider S."/>
            <person name="Klenk H.-P."/>
            <person name="Eisen J.A."/>
        </authorList>
    </citation>
    <scope>NUCLEOTIDE SEQUENCE [LARGE SCALE GENOMIC DNA]</scope>
    <source>
        <strain evidence="5">DSM 15567 / CIP 107919 / 50-1 BON</strain>
    </source>
</reference>
<organism evidence="4 5">
    <name type="scientific">Mahella australiensis (strain DSM 15567 / CIP 107919 / 50-1 BON)</name>
    <dbReference type="NCBI Taxonomy" id="697281"/>
    <lineage>
        <taxon>Bacteria</taxon>
        <taxon>Bacillati</taxon>
        <taxon>Bacillota</taxon>
        <taxon>Clostridia</taxon>
        <taxon>Thermoanaerobacterales</taxon>
        <taxon>Thermoanaerobacterales Family IV. Incertae Sedis</taxon>
        <taxon>Mahella</taxon>
    </lineage>
</organism>
<accession>F4A1D0</accession>
<dbReference type="SUPFAM" id="SSF53639">
    <property type="entry name" value="AraD/HMP-PK domain-like"/>
    <property type="match status" value="1"/>
</dbReference>
<dbReference type="Gene3D" id="3.40.225.10">
    <property type="entry name" value="Class II aldolase/adducin N-terminal domain"/>
    <property type="match status" value="1"/>
</dbReference>
<dbReference type="GO" id="GO:0046872">
    <property type="term" value="F:metal ion binding"/>
    <property type="evidence" value="ECO:0007669"/>
    <property type="project" value="UniProtKB-KW"/>
</dbReference>
<keyword evidence="2" id="KW-0456">Lyase</keyword>
<dbReference type="GO" id="GO:0005829">
    <property type="term" value="C:cytosol"/>
    <property type="evidence" value="ECO:0007669"/>
    <property type="project" value="TreeGrafter"/>
</dbReference>
<dbReference type="EMBL" id="CP002360">
    <property type="protein sequence ID" value="AEE97049.1"/>
    <property type="molecule type" value="Genomic_DNA"/>
</dbReference>
<dbReference type="OrthoDB" id="9794581at2"/>
<dbReference type="AlphaFoldDB" id="F4A1D0"/>
<evidence type="ECO:0000259" key="3">
    <source>
        <dbReference type="SMART" id="SM01007"/>
    </source>
</evidence>
<dbReference type="InterPro" id="IPR001303">
    <property type="entry name" value="Aldolase_II/adducin_N"/>
</dbReference>
<dbReference type="eggNOG" id="COG0235">
    <property type="taxonomic scope" value="Bacteria"/>
</dbReference>
<evidence type="ECO:0000313" key="4">
    <source>
        <dbReference type="EMBL" id="AEE97049.1"/>
    </source>
</evidence>
<evidence type="ECO:0000256" key="1">
    <source>
        <dbReference type="ARBA" id="ARBA00022723"/>
    </source>
</evidence>
<dbReference type="InterPro" id="IPR036409">
    <property type="entry name" value="Aldolase_II/adducin_N_sf"/>
</dbReference>
<dbReference type="GO" id="GO:0019323">
    <property type="term" value="P:pentose catabolic process"/>
    <property type="evidence" value="ECO:0007669"/>
    <property type="project" value="TreeGrafter"/>
</dbReference>
<dbReference type="KEGG" id="mas:Mahau_1872"/>
<feature type="domain" description="Class II aldolase/adducin N-terminal" evidence="3">
    <location>
        <begin position="8"/>
        <end position="182"/>
    </location>
</feature>
<keyword evidence="5" id="KW-1185">Reference proteome</keyword>
<dbReference type="PANTHER" id="PTHR22789">
    <property type="entry name" value="FUCULOSE PHOSPHATE ALDOLASE"/>
    <property type="match status" value="1"/>
</dbReference>
<gene>
    <name evidence="4" type="ordered locus">Mahau_1872</name>
</gene>
<dbReference type="InterPro" id="IPR050197">
    <property type="entry name" value="Aldolase_class_II_sugar_metab"/>
</dbReference>
<evidence type="ECO:0000313" key="5">
    <source>
        <dbReference type="Proteomes" id="UP000008457"/>
    </source>
</evidence>
<dbReference type="SMART" id="SM01007">
    <property type="entry name" value="Aldolase_II"/>
    <property type="match status" value="1"/>
</dbReference>
<dbReference type="STRING" id="697281.Mahau_1872"/>
<protein>
    <submittedName>
        <fullName evidence="4">Class II aldolase/adducin family protein</fullName>
    </submittedName>
</protein>